<evidence type="ECO:0000313" key="2">
    <source>
        <dbReference type="Proteomes" id="UP001057427"/>
    </source>
</evidence>
<evidence type="ECO:0000313" key="1">
    <source>
        <dbReference type="EMBL" id="UTC29779.1"/>
    </source>
</evidence>
<accession>A0A9E7SS00</accession>
<keyword evidence="2" id="KW-1185">Reference proteome</keyword>
<organism evidence="1 2">
    <name type="scientific">Brevundimonas phage vB_BgoS-Bajun</name>
    <dbReference type="NCBI Taxonomy" id="2948594"/>
    <lineage>
        <taxon>Viruses</taxon>
        <taxon>Duplodnaviria</taxon>
        <taxon>Heunggongvirae</taxon>
        <taxon>Uroviricota</taxon>
        <taxon>Caudoviricetes</taxon>
        <taxon>Dolichocephalovirinae</taxon>
    </lineage>
</organism>
<gene>
    <name evidence="1" type="ORF">BAJUN_01490</name>
</gene>
<name>A0A9E7SS00_9CAUD</name>
<sequence length="87" mass="9245">MAEPDPGLMASRHLGDGMSDAELVKQMMVPSDKQHADAIRDAVKVLNGRVVDAAKSGLDIEINQVEMRTVGGVPPCPVLNVTIARPL</sequence>
<reference evidence="1" key="1">
    <citation type="submission" date="2022-05" db="EMBL/GenBank/DDBJ databases">
        <authorList>
            <person name="Friedrich I."/>
            <person name="Poehlein A."/>
            <person name="Schneider D."/>
            <person name="Hertel R."/>
            <person name="Daniel R."/>
        </authorList>
    </citation>
    <scope>NUCLEOTIDE SEQUENCE</scope>
</reference>
<dbReference type="EMBL" id="ON529858">
    <property type="protein sequence ID" value="UTC29779.1"/>
    <property type="molecule type" value="Genomic_DNA"/>
</dbReference>
<protein>
    <submittedName>
        <fullName evidence="1">Uncharacterized protein</fullName>
    </submittedName>
</protein>
<proteinExistence type="predicted"/>
<dbReference type="Proteomes" id="UP001057427">
    <property type="component" value="Segment"/>
</dbReference>